<evidence type="ECO:0000313" key="2">
    <source>
        <dbReference type="Proteomes" id="UP000309138"/>
    </source>
</evidence>
<proteinExistence type="predicted"/>
<comment type="caution">
    <text evidence="1">The sequence shown here is derived from an EMBL/GenBank/DDBJ whole genome shotgun (WGS) entry which is preliminary data.</text>
</comment>
<gene>
    <name evidence="1" type="ORF">FBR43_15965</name>
</gene>
<protein>
    <submittedName>
        <fullName evidence="1">Uncharacterized protein</fullName>
    </submittedName>
</protein>
<organism evidence="1 2">
    <name type="scientific">Sphingomonas baiyangensis</name>
    <dbReference type="NCBI Taxonomy" id="2572576"/>
    <lineage>
        <taxon>Bacteria</taxon>
        <taxon>Pseudomonadati</taxon>
        <taxon>Pseudomonadota</taxon>
        <taxon>Alphaproteobacteria</taxon>
        <taxon>Sphingomonadales</taxon>
        <taxon>Sphingomonadaceae</taxon>
        <taxon>Sphingomonas</taxon>
    </lineage>
</organism>
<dbReference type="AlphaFoldDB" id="A0A4U1L5H3"/>
<reference evidence="1 2" key="1">
    <citation type="submission" date="2019-04" db="EMBL/GenBank/DDBJ databases">
        <authorList>
            <person name="Yang Y."/>
            <person name="Wei D."/>
        </authorList>
    </citation>
    <scope>NUCLEOTIDE SEQUENCE [LARGE SCALE GENOMIC DNA]</scope>
    <source>
        <strain evidence="1 2">L-1-4w-11</strain>
    </source>
</reference>
<dbReference type="Proteomes" id="UP000309138">
    <property type="component" value="Unassembled WGS sequence"/>
</dbReference>
<name>A0A4U1L5H3_9SPHN</name>
<accession>A0A4U1L5H3</accession>
<keyword evidence="2" id="KW-1185">Reference proteome</keyword>
<evidence type="ECO:0000313" key="1">
    <source>
        <dbReference type="EMBL" id="TKD52062.1"/>
    </source>
</evidence>
<dbReference type="RefSeq" id="WP_136943994.1">
    <property type="nucleotide sequence ID" value="NZ_SWKR01000002.1"/>
</dbReference>
<sequence length="82" mass="9196">MADQTSTERFASFDLDVMDQLRAHMDIVHTLIDVAAEHVDHEPNRASNLIYAAIEIWKAVDREAGDIHDALCRVREAEAAHG</sequence>
<dbReference type="EMBL" id="SWKR01000002">
    <property type="protein sequence ID" value="TKD52062.1"/>
    <property type="molecule type" value="Genomic_DNA"/>
</dbReference>